<dbReference type="Proteomes" id="UP000067399">
    <property type="component" value="Chromosome"/>
</dbReference>
<dbReference type="Pfam" id="PF06114">
    <property type="entry name" value="Peptidase_M78"/>
    <property type="match status" value="1"/>
</dbReference>
<feature type="domain" description="IrrE N-terminal-like" evidence="1">
    <location>
        <begin position="194"/>
        <end position="297"/>
    </location>
</feature>
<keyword evidence="3" id="KW-1185">Reference proteome</keyword>
<name>A0A0P0UTH2_9GAMM</name>
<dbReference type="PANTHER" id="PTHR43236">
    <property type="entry name" value="ANTITOXIN HIGA1"/>
    <property type="match status" value="1"/>
</dbReference>
<organism evidence="2 3">
    <name type="scientific">endosymbiont of Bathymodiolus septemdierum str. Myojin knoll</name>
    <dbReference type="NCBI Taxonomy" id="1303921"/>
    <lineage>
        <taxon>Bacteria</taxon>
        <taxon>Pseudomonadati</taxon>
        <taxon>Pseudomonadota</taxon>
        <taxon>Gammaproteobacteria</taxon>
        <taxon>sulfur-oxidizing symbionts</taxon>
    </lineage>
</organism>
<reference evidence="2 3" key="1">
    <citation type="journal article" date="2000" name="Mar. Ecol. Prog. Ser.">
        <title>Phylogenetic characterization of endosymbionts in three hydrothermal vent mussels: influence on host distributions.</title>
        <authorList>
            <person name="Fujiwara Y."/>
            <person name="Takai K."/>
            <person name="Uematsu K."/>
            <person name="Tsuchida S."/>
            <person name="Hunt J.C."/>
            <person name="Hashimoto J."/>
        </authorList>
    </citation>
    <scope>NUCLEOTIDE SEQUENCE [LARGE SCALE GENOMIC DNA]</scope>
    <source>
        <strain evidence="2 3">Myojin Knoll</strain>
    </source>
</reference>
<dbReference type="InterPro" id="IPR052345">
    <property type="entry name" value="Rad_response_metalloprotease"/>
</dbReference>
<dbReference type="Gene3D" id="1.10.10.2910">
    <property type="match status" value="1"/>
</dbReference>
<protein>
    <recommendedName>
        <fullName evidence="1">IrrE N-terminal-like domain-containing protein</fullName>
    </recommendedName>
</protein>
<gene>
    <name evidence="2" type="ORF">BSEPE_1500</name>
</gene>
<dbReference type="InterPro" id="IPR010359">
    <property type="entry name" value="IrrE_HExxH"/>
</dbReference>
<reference evidence="2 3" key="2">
    <citation type="journal article" date="2016" name="ISME J.">
        <title>Heterogeneous composition of key metabolic gene clusters in a vent mussel symbiont population.</title>
        <authorList>
            <person name="Ikuta T."/>
            <person name="Takaki Y."/>
            <person name="Nagai Y."/>
            <person name="Shimamura S."/>
            <person name="Tsuda M."/>
            <person name="Kawagucci S."/>
            <person name="Aoki Y."/>
            <person name="Inoue K."/>
            <person name="Teruya M."/>
            <person name="Satou K."/>
            <person name="Teruya K."/>
            <person name="Shimoji M."/>
            <person name="Tamotsu H."/>
            <person name="Hirano T."/>
            <person name="Maruyama T."/>
            <person name="Yoshida T."/>
        </authorList>
    </citation>
    <scope>NUCLEOTIDE SEQUENCE [LARGE SCALE GENOMIC DNA]</scope>
    <source>
        <strain evidence="2 3">Myojin Knoll</strain>
    </source>
</reference>
<evidence type="ECO:0000313" key="2">
    <source>
        <dbReference type="EMBL" id="BAS68478.1"/>
    </source>
</evidence>
<evidence type="ECO:0000313" key="3">
    <source>
        <dbReference type="Proteomes" id="UP000067399"/>
    </source>
</evidence>
<dbReference type="OrthoDB" id="9794834at2"/>
<accession>A0A0P0UTH2</accession>
<dbReference type="RefSeq" id="WP_066045868.1">
    <property type="nucleotide sequence ID" value="NZ_AP013042.1"/>
</dbReference>
<proteinExistence type="predicted"/>
<dbReference type="AlphaFoldDB" id="A0A0P0UTH2"/>
<dbReference type="KEGG" id="ebh:BSEPE_1500"/>
<dbReference type="STRING" id="1303921.BSEPE_1500"/>
<sequence>MEKIAINPNRLAWCCETLEIDVSLLYKDIRFAENTIANAMKGKKSLTINQLQNIAKYFNRSLLFFLEPKDVNYEKVYSPQFRTINNQKPLHSRKINTLIENVEQHRKIYLNLLNELGTPMTGSWHPEQINSTDSTKQSADNAREWLGIRDNLDFNELRALVESKGIMVFVSNGYSGKWQIGKDSSVRGFALYYEILPIIVIKKQISKGAQAFTLLHELAHLLLHKESILDENKDFYTYSGKEKQANEFSSNTLMPDNSINTIDLNKLQNLDIHEYDDFLEPFKKRWCVSGDAILYRLFRDNKITKVHYQAYRDLKEKQTKEKKLKEERQKQLGTYKPPPRMYRHREPVNIFGRAYVGTVLDALQNKHITLSKASTYLDNLKIRTLHKLEGDFV</sequence>
<dbReference type="EMBL" id="AP013042">
    <property type="protein sequence ID" value="BAS68478.1"/>
    <property type="molecule type" value="Genomic_DNA"/>
</dbReference>
<dbReference type="PANTHER" id="PTHR43236:SF2">
    <property type="entry name" value="BLL0069 PROTEIN"/>
    <property type="match status" value="1"/>
</dbReference>
<evidence type="ECO:0000259" key="1">
    <source>
        <dbReference type="Pfam" id="PF06114"/>
    </source>
</evidence>